<dbReference type="GO" id="GO:0004806">
    <property type="term" value="F:triacylglycerol lipase activity"/>
    <property type="evidence" value="ECO:0007669"/>
    <property type="project" value="InterPro"/>
</dbReference>
<evidence type="ECO:0000256" key="1">
    <source>
        <dbReference type="ARBA" id="ARBA00022801"/>
    </source>
</evidence>
<evidence type="ECO:0000313" key="9">
    <source>
        <dbReference type="EMBL" id="PUZ36435.1"/>
    </source>
</evidence>
<dbReference type="GO" id="GO:0006952">
    <property type="term" value="P:defense response"/>
    <property type="evidence" value="ECO:0007669"/>
    <property type="project" value="UniProtKB-KW"/>
</dbReference>
<feature type="domain" description="PNPLA" evidence="8">
    <location>
        <begin position="229"/>
        <end position="433"/>
    </location>
</feature>
<feature type="active site" description="Nucleophile" evidence="6">
    <location>
        <position position="262"/>
    </location>
</feature>
<sequence>MDESGEASVGAFRIGPSTLLGRGVALRVLLFSSLWRLRARAHAAISRVRSATVPVLASWLHLRNTHGVLLMVVLFALFLRKLSGPRSRAALSRRRRLCEKVMRHAATYEEWARAAKVLDKMSEQVHEADFYDEELIRSRLEELRRRREDGSLRDVVFCMRGDLMRNLGNMCNPELHKGRLEVPKLIKEYIDEVSTQLKMVCEFDTDELLLEEKLAFVQETRHAFGRTALLLSGGASLGSFHVGVVKTLVEHKLLPRIIAGSSVGSIICSIVATRTWPEIESFFTDSLQTLQFFDRIGGIFAVMRRVTTYGALHDISQMQRLLRDLTSNLTFQEAYDMTGRVLGITVCSPRKNEPPRCLNYLTSPHVVIWSAVTASCAFPGLFEAQELMAKDRFGNIVPFHAPFSTDPELGPGASKRRWRDGSLEMDLPMMRLKELFNVNHFIVSQTNPHISPLLRMKELVRAYGGRFAGKLARLAEMEVKYRCNQILEMGLPMGGLAKLFAQDWEGDVTMVMPATVAQYLKIIQNPTYAELQLAANQGRRSTWEKLSAIRANCAIELALDESIAVLNHKRRLKRSIERTAAASQGHSNYVRLKTPRRVPSWSCISRENSSESLSEEISAVATSSTQQGAVLVVGTPNISHHVRRNSYDGSESESETIELNSWTRSGGPLMRTASADKFISFIHNLEIDTEFSRACTVEGDTTGILSESTFPKDPWPNNSYRVATPDRCTEVSETESCHTVNTRASQASTPTSIAVSEGELLQPESTTNSILLNIVKGDALHAHHNNVTELAESSLAEAYVEPCDTISGSESAEDNKDAVDSSNPSLDNADLVTSHQSSVDE</sequence>
<evidence type="ECO:0000256" key="2">
    <source>
        <dbReference type="ARBA" id="ARBA00022821"/>
    </source>
</evidence>
<dbReference type="EMBL" id="CM009757">
    <property type="protein sequence ID" value="PUZ36435.1"/>
    <property type="molecule type" value="Genomic_DNA"/>
</dbReference>
<dbReference type="GO" id="GO:0016042">
    <property type="term" value="P:lipid catabolic process"/>
    <property type="evidence" value="ECO:0007669"/>
    <property type="project" value="UniProtKB-UniRule"/>
</dbReference>
<dbReference type="OrthoDB" id="15478at2759"/>
<dbReference type="InterPro" id="IPR050301">
    <property type="entry name" value="NTE"/>
</dbReference>
<dbReference type="Pfam" id="PF01734">
    <property type="entry name" value="Patatin"/>
    <property type="match status" value="1"/>
</dbReference>
<dbReference type="PANTHER" id="PTHR14226:SF30">
    <property type="entry name" value="OS03G0810900 PROTEIN"/>
    <property type="match status" value="1"/>
</dbReference>
<evidence type="ECO:0000256" key="7">
    <source>
        <dbReference type="SAM" id="MobiDB-lite"/>
    </source>
</evidence>
<name>A0A2T7BZD9_9POAL</name>
<evidence type="ECO:0000313" key="10">
    <source>
        <dbReference type="Proteomes" id="UP000244336"/>
    </source>
</evidence>
<keyword evidence="1 6" id="KW-0378">Hydrolase</keyword>
<dbReference type="InterPro" id="IPR016035">
    <property type="entry name" value="Acyl_Trfase/lysoPLipase"/>
</dbReference>
<evidence type="ECO:0000256" key="5">
    <source>
        <dbReference type="ARBA" id="ARBA00025642"/>
    </source>
</evidence>
<dbReference type="SUPFAM" id="SSF52151">
    <property type="entry name" value="FabD/lysophospholipase-like"/>
    <property type="match status" value="1"/>
</dbReference>
<evidence type="ECO:0000256" key="6">
    <source>
        <dbReference type="PROSITE-ProRule" id="PRU01161"/>
    </source>
</evidence>
<dbReference type="InterPro" id="IPR021771">
    <property type="entry name" value="Triacylglycerol_lipase_N"/>
</dbReference>
<dbReference type="Proteomes" id="UP000244336">
    <property type="component" value="Chromosome 9"/>
</dbReference>
<evidence type="ECO:0000256" key="3">
    <source>
        <dbReference type="ARBA" id="ARBA00022963"/>
    </source>
</evidence>
<reference evidence="9 10" key="1">
    <citation type="submission" date="2018-04" db="EMBL/GenBank/DDBJ databases">
        <title>WGS assembly of Panicum hallii var. hallii HAL2.</title>
        <authorList>
            <person name="Lovell J."/>
            <person name="Jenkins J."/>
            <person name="Lowry D."/>
            <person name="Mamidi S."/>
            <person name="Sreedasyam A."/>
            <person name="Weng X."/>
            <person name="Barry K."/>
            <person name="Bonette J."/>
            <person name="Campitelli B."/>
            <person name="Daum C."/>
            <person name="Gordon S."/>
            <person name="Gould B."/>
            <person name="Lipzen A."/>
            <person name="MacQueen A."/>
            <person name="Palacio-Mejia J."/>
            <person name="Plott C."/>
            <person name="Shakirov E."/>
            <person name="Shu S."/>
            <person name="Yoshinaga Y."/>
            <person name="Zane M."/>
            <person name="Rokhsar D."/>
            <person name="Grimwood J."/>
            <person name="Schmutz J."/>
            <person name="Juenger T."/>
        </authorList>
    </citation>
    <scope>NUCLEOTIDE SEQUENCE [LARGE SCALE GENOMIC DNA]</scope>
    <source>
        <strain evidence="10">cv. HAL2</strain>
    </source>
</reference>
<organism evidence="9 10">
    <name type="scientific">Panicum hallii var. hallii</name>
    <dbReference type="NCBI Taxonomy" id="1504633"/>
    <lineage>
        <taxon>Eukaryota</taxon>
        <taxon>Viridiplantae</taxon>
        <taxon>Streptophyta</taxon>
        <taxon>Embryophyta</taxon>
        <taxon>Tracheophyta</taxon>
        <taxon>Spermatophyta</taxon>
        <taxon>Magnoliopsida</taxon>
        <taxon>Liliopsida</taxon>
        <taxon>Poales</taxon>
        <taxon>Poaceae</taxon>
        <taxon>PACMAD clade</taxon>
        <taxon>Panicoideae</taxon>
        <taxon>Panicodae</taxon>
        <taxon>Paniceae</taxon>
        <taxon>Panicinae</taxon>
        <taxon>Panicum</taxon>
        <taxon>Panicum sect. Panicum</taxon>
    </lineage>
</organism>
<evidence type="ECO:0000256" key="4">
    <source>
        <dbReference type="ARBA" id="ARBA00023098"/>
    </source>
</evidence>
<keyword evidence="2" id="KW-0611">Plant defense</keyword>
<feature type="region of interest" description="Disordered" evidence="7">
    <location>
        <begin position="805"/>
        <end position="841"/>
    </location>
</feature>
<comment type="caution">
    <text evidence="6">Lacks conserved residue(s) required for the propagation of feature annotation.</text>
</comment>
<dbReference type="InterPro" id="IPR002641">
    <property type="entry name" value="PNPLA_dom"/>
</dbReference>
<keyword evidence="4 6" id="KW-0443">Lipid metabolism</keyword>
<evidence type="ECO:0000259" key="8">
    <source>
        <dbReference type="PROSITE" id="PS51635"/>
    </source>
</evidence>
<feature type="compositionally biased region" description="Polar residues" evidence="7">
    <location>
        <begin position="820"/>
        <end position="841"/>
    </location>
</feature>
<dbReference type="Gene3D" id="3.40.1090.10">
    <property type="entry name" value="Cytosolic phospholipase A2 catalytic domain"/>
    <property type="match status" value="2"/>
</dbReference>
<gene>
    <name evidence="9" type="ORF">GQ55_9G037600</name>
</gene>
<protein>
    <recommendedName>
        <fullName evidence="8">PNPLA domain-containing protein</fullName>
    </recommendedName>
</protein>
<dbReference type="Pfam" id="PF11815">
    <property type="entry name" value="DUF3336"/>
    <property type="match status" value="1"/>
</dbReference>
<feature type="active site" description="Proton acceptor" evidence="6">
    <location>
        <position position="420"/>
    </location>
</feature>
<proteinExistence type="predicted"/>
<dbReference type="PROSITE" id="PS51635">
    <property type="entry name" value="PNPLA"/>
    <property type="match status" value="1"/>
</dbReference>
<keyword evidence="10" id="KW-1185">Reference proteome</keyword>
<dbReference type="CDD" id="cd07231">
    <property type="entry name" value="Pat_SDP1-like"/>
    <property type="match status" value="1"/>
</dbReference>
<keyword evidence="3 6" id="KW-0442">Lipid degradation</keyword>
<feature type="short sequence motif" description="GXSXG" evidence="6">
    <location>
        <begin position="260"/>
        <end position="264"/>
    </location>
</feature>
<dbReference type="PANTHER" id="PTHR14226">
    <property type="entry name" value="NEUROPATHY TARGET ESTERASE/SWISS CHEESE D.MELANOGASTER"/>
    <property type="match status" value="1"/>
</dbReference>
<dbReference type="AlphaFoldDB" id="A0A2T7BZD9"/>
<accession>A0A2T7BZD9</accession>
<dbReference type="Gramene" id="PUZ36435">
    <property type="protein sequence ID" value="PUZ36435"/>
    <property type="gene ID" value="GQ55_9G037600"/>
</dbReference>
<comment type="function">
    <text evidence="5">Possesses non-specific lipolytic acyl hydrolase (LAH) activity. Hydrolyzes phospholipids as well as galactolipids. May play a role in disease resistance.</text>
</comment>
<dbReference type="STRING" id="1504633.A0A2T7BZD9"/>